<dbReference type="EC" id="6.3.4.15" evidence="3"/>
<sequence>MGVASGARTREIRLDVVNSPVLPDPVALAAALTDTRWREVAVVAATGSTNADLVARAGEGDAAVDGAVLIAGEQTAGRGRYARVWQTPPGQLAVSAALRVEAEQTPAVGWLSLLTGLAVREAVVEVTGVAVDLKWPNDVLVPADGRKLSGILCEFVPSPSGGGVAVIGTGLNLDLTQAQPRLETAACLRELTGGAVDPTALAAAYLRALSGLLDRWPAELPALAERYRRASATLGKRVRLILPGDTEVIGTAVDVDDEGRIVVDGVDGEKGENGRVAASAGDVTHLRLT</sequence>
<dbReference type="InterPro" id="IPR003142">
    <property type="entry name" value="BPL_C"/>
</dbReference>
<name>A0ABP8Z727_9ACTN</name>
<accession>A0ABP8Z727</accession>
<gene>
    <name evidence="5" type="ORF">GCM10023217_18280</name>
</gene>
<protein>
    <recommendedName>
        <fullName evidence="3">biotin--[biotin carboxyl-carrier protein] ligase</fullName>
        <ecNumber evidence="3">6.3.4.15</ecNumber>
    </recommendedName>
</protein>
<dbReference type="Gene3D" id="2.30.30.100">
    <property type="match status" value="1"/>
</dbReference>
<dbReference type="Proteomes" id="UP001500822">
    <property type="component" value="Unassembled WGS sequence"/>
</dbReference>
<feature type="domain" description="BPL/LPL catalytic" evidence="4">
    <location>
        <begin position="26"/>
        <end position="217"/>
    </location>
</feature>
<reference evidence="6" key="1">
    <citation type="journal article" date="2019" name="Int. J. Syst. Evol. Microbiol.">
        <title>The Global Catalogue of Microorganisms (GCM) 10K type strain sequencing project: providing services to taxonomists for standard genome sequencing and annotation.</title>
        <authorList>
            <consortium name="The Broad Institute Genomics Platform"/>
            <consortium name="The Broad Institute Genome Sequencing Center for Infectious Disease"/>
            <person name="Wu L."/>
            <person name="Ma J."/>
        </authorList>
    </citation>
    <scope>NUCLEOTIDE SEQUENCE [LARGE SCALE GENOMIC DNA]</scope>
    <source>
        <strain evidence="6">JCM 18077</strain>
    </source>
</reference>
<dbReference type="InterPro" id="IPR004143">
    <property type="entry name" value="BPL_LPL_catalytic"/>
</dbReference>
<dbReference type="Pfam" id="PF02237">
    <property type="entry name" value="BPL_C"/>
    <property type="match status" value="1"/>
</dbReference>
<dbReference type="PANTHER" id="PTHR12835:SF5">
    <property type="entry name" value="BIOTIN--PROTEIN LIGASE"/>
    <property type="match status" value="1"/>
</dbReference>
<dbReference type="PANTHER" id="PTHR12835">
    <property type="entry name" value="BIOTIN PROTEIN LIGASE"/>
    <property type="match status" value="1"/>
</dbReference>
<dbReference type="NCBIfam" id="TIGR00121">
    <property type="entry name" value="birA_ligase"/>
    <property type="match status" value="1"/>
</dbReference>
<keyword evidence="1 5" id="KW-0436">Ligase</keyword>
<dbReference type="Gene3D" id="3.30.930.10">
    <property type="entry name" value="Bira Bifunctional Protein, Domain 2"/>
    <property type="match status" value="1"/>
</dbReference>
<evidence type="ECO:0000259" key="4">
    <source>
        <dbReference type="PROSITE" id="PS51733"/>
    </source>
</evidence>
<evidence type="ECO:0000256" key="1">
    <source>
        <dbReference type="ARBA" id="ARBA00022598"/>
    </source>
</evidence>
<dbReference type="CDD" id="cd16442">
    <property type="entry name" value="BPL"/>
    <property type="match status" value="1"/>
</dbReference>
<dbReference type="InterPro" id="IPR004408">
    <property type="entry name" value="Biotin_CoA_COase_ligase"/>
</dbReference>
<dbReference type="InterPro" id="IPR045864">
    <property type="entry name" value="aa-tRNA-synth_II/BPL/LPL"/>
</dbReference>
<evidence type="ECO:0000313" key="5">
    <source>
        <dbReference type="EMBL" id="GAA4748464.1"/>
    </source>
</evidence>
<evidence type="ECO:0000313" key="6">
    <source>
        <dbReference type="Proteomes" id="UP001500822"/>
    </source>
</evidence>
<organism evidence="5 6">
    <name type="scientific">Gordonia alkaliphila</name>
    <dbReference type="NCBI Taxonomy" id="1053547"/>
    <lineage>
        <taxon>Bacteria</taxon>
        <taxon>Bacillati</taxon>
        <taxon>Actinomycetota</taxon>
        <taxon>Actinomycetes</taxon>
        <taxon>Mycobacteriales</taxon>
        <taxon>Gordoniaceae</taxon>
        <taxon>Gordonia</taxon>
    </lineage>
</organism>
<keyword evidence="2" id="KW-0092">Biotin</keyword>
<dbReference type="SUPFAM" id="SSF55681">
    <property type="entry name" value="Class II aaRS and biotin synthetases"/>
    <property type="match status" value="1"/>
</dbReference>
<keyword evidence="6" id="KW-1185">Reference proteome</keyword>
<dbReference type="EMBL" id="BAABIE010000007">
    <property type="protein sequence ID" value="GAA4748464.1"/>
    <property type="molecule type" value="Genomic_DNA"/>
</dbReference>
<dbReference type="GO" id="GO:0016874">
    <property type="term" value="F:ligase activity"/>
    <property type="evidence" value="ECO:0007669"/>
    <property type="project" value="UniProtKB-KW"/>
</dbReference>
<evidence type="ECO:0000256" key="2">
    <source>
        <dbReference type="ARBA" id="ARBA00023267"/>
    </source>
</evidence>
<proteinExistence type="predicted"/>
<dbReference type="PROSITE" id="PS51733">
    <property type="entry name" value="BPL_LPL_CATALYTIC"/>
    <property type="match status" value="1"/>
</dbReference>
<comment type="caution">
    <text evidence="5">The sequence shown here is derived from an EMBL/GenBank/DDBJ whole genome shotgun (WGS) entry which is preliminary data.</text>
</comment>
<evidence type="ECO:0000256" key="3">
    <source>
        <dbReference type="ARBA" id="ARBA00024227"/>
    </source>
</evidence>
<dbReference type="Pfam" id="PF03099">
    <property type="entry name" value="BPL_LplA_LipB"/>
    <property type="match status" value="1"/>
</dbReference>